<dbReference type="CDD" id="cd11369">
    <property type="entry name" value="RNase_PH_RRP43"/>
    <property type="match status" value="1"/>
</dbReference>
<evidence type="ECO:0000256" key="7">
    <source>
        <dbReference type="ARBA" id="ARBA00022884"/>
    </source>
</evidence>
<evidence type="ECO:0000256" key="3">
    <source>
        <dbReference type="ARBA" id="ARBA00006678"/>
    </source>
</evidence>
<evidence type="ECO:0000256" key="6">
    <source>
        <dbReference type="ARBA" id="ARBA00022835"/>
    </source>
</evidence>
<keyword evidence="10" id="KW-1133">Transmembrane helix</keyword>
<reference evidence="13" key="1">
    <citation type="journal article" date="2023" name="GigaByte">
        <title>Genome assembly of the bearded iris, Iris pallida Lam.</title>
        <authorList>
            <person name="Bruccoleri R.E."/>
            <person name="Oakeley E.J."/>
            <person name="Faust A.M.E."/>
            <person name="Altorfer M."/>
            <person name="Dessus-Babus S."/>
            <person name="Burckhardt D."/>
            <person name="Oertli M."/>
            <person name="Naumann U."/>
            <person name="Petersen F."/>
            <person name="Wong J."/>
        </authorList>
    </citation>
    <scope>NUCLEOTIDE SEQUENCE</scope>
    <source>
        <strain evidence="13">GSM-AAB239-AS_SAM_17_03QT</strain>
    </source>
</reference>
<comment type="similarity">
    <text evidence="3">Belongs to the RNase PH family.</text>
</comment>
<dbReference type="SUPFAM" id="SSF54211">
    <property type="entry name" value="Ribosomal protein S5 domain 2-like"/>
    <property type="match status" value="1"/>
</dbReference>
<name>A0AAX6IA08_IRIPA</name>
<dbReference type="InterPro" id="IPR033196">
    <property type="entry name" value="Rrp43"/>
</dbReference>
<dbReference type="GO" id="GO:0034475">
    <property type="term" value="P:U4 snRNA 3'-end processing"/>
    <property type="evidence" value="ECO:0007669"/>
    <property type="project" value="TreeGrafter"/>
</dbReference>
<evidence type="ECO:0000313" key="13">
    <source>
        <dbReference type="EMBL" id="KAJ6850082.1"/>
    </source>
</evidence>
<keyword evidence="5" id="KW-0698">rRNA processing</keyword>
<protein>
    <recommendedName>
        <fullName evidence="9">Ribosomal RNA-processing protein 43</fullName>
    </recommendedName>
</protein>
<organism evidence="13 14">
    <name type="scientific">Iris pallida</name>
    <name type="common">Sweet iris</name>
    <dbReference type="NCBI Taxonomy" id="29817"/>
    <lineage>
        <taxon>Eukaryota</taxon>
        <taxon>Viridiplantae</taxon>
        <taxon>Streptophyta</taxon>
        <taxon>Embryophyta</taxon>
        <taxon>Tracheophyta</taxon>
        <taxon>Spermatophyta</taxon>
        <taxon>Magnoliopsida</taxon>
        <taxon>Liliopsida</taxon>
        <taxon>Asparagales</taxon>
        <taxon>Iridaceae</taxon>
        <taxon>Iridoideae</taxon>
        <taxon>Irideae</taxon>
        <taxon>Iris</taxon>
    </lineage>
</organism>
<dbReference type="Proteomes" id="UP001140949">
    <property type="component" value="Unassembled WGS sequence"/>
</dbReference>
<dbReference type="EMBL" id="JANAVB010003200">
    <property type="protein sequence ID" value="KAJ6850082.1"/>
    <property type="molecule type" value="Genomic_DNA"/>
</dbReference>
<evidence type="ECO:0000256" key="2">
    <source>
        <dbReference type="ARBA" id="ARBA00004604"/>
    </source>
</evidence>
<dbReference type="InterPro" id="IPR015847">
    <property type="entry name" value="ExoRNase_PH_dom2"/>
</dbReference>
<keyword evidence="7" id="KW-0694">RNA-binding</keyword>
<dbReference type="GO" id="GO:0000467">
    <property type="term" value="P:exonucleolytic trimming to generate mature 3'-end of 5.8S rRNA from tricistronic rRNA transcript (SSU-rRNA, 5.8S rRNA, LSU-rRNA)"/>
    <property type="evidence" value="ECO:0007669"/>
    <property type="project" value="TreeGrafter"/>
</dbReference>
<dbReference type="SUPFAM" id="SSF55666">
    <property type="entry name" value="Ribonuclease PH domain 2-like"/>
    <property type="match status" value="1"/>
</dbReference>
<feature type="transmembrane region" description="Helical" evidence="10">
    <location>
        <begin position="20"/>
        <end position="41"/>
    </location>
</feature>
<dbReference type="GO" id="GO:0071035">
    <property type="term" value="P:nuclear polyadenylation-dependent rRNA catabolic process"/>
    <property type="evidence" value="ECO:0007669"/>
    <property type="project" value="TreeGrafter"/>
</dbReference>
<proteinExistence type="inferred from homology"/>
<dbReference type="PANTHER" id="PTHR11097">
    <property type="entry name" value="EXOSOME COMPLEX EXONUCLEASE RIBOSOMAL RNA PROCESSING PROTEIN"/>
    <property type="match status" value="1"/>
</dbReference>
<accession>A0AAX6IA08</accession>
<evidence type="ECO:0000259" key="11">
    <source>
        <dbReference type="Pfam" id="PF01138"/>
    </source>
</evidence>
<dbReference type="InterPro" id="IPR027408">
    <property type="entry name" value="PNPase/RNase_PH_dom_sf"/>
</dbReference>
<dbReference type="InterPro" id="IPR036345">
    <property type="entry name" value="ExoRNase_PH_dom2_sf"/>
</dbReference>
<evidence type="ECO:0000313" key="14">
    <source>
        <dbReference type="Proteomes" id="UP001140949"/>
    </source>
</evidence>
<evidence type="ECO:0000256" key="10">
    <source>
        <dbReference type="SAM" id="Phobius"/>
    </source>
</evidence>
<dbReference type="GO" id="GO:0034476">
    <property type="term" value="P:U5 snRNA 3'-end processing"/>
    <property type="evidence" value="ECO:0007669"/>
    <property type="project" value="TreeGrafter"/>
</dbReference>
<dbReference type="GO" id="GO:0000176">
    <property type="term" value="C:nuclear exosome (RNase complex)"/>
    <property type="evidence" value="ECO:0007669"/>
    <property type="project" value="TreeGrafter"/>
</dbReference>
<reference evidence="13" key="2">
    <citation type="submission" date="2023-04" db="EMBL/GenBank/DDBJ databases">
        <authorList>
            <person name="Bruccoleri R.E."/>
            <person name="Oakeley E.J."/>
            <person name="Faust A.-M."/>
            <person name="Dessus-Babus S."/>
            <person name="Altorfer M."/>
            <person name="Burckhardt D."/>
            <person name="Oertli M."/>
            <person name="Naumann U."/>
            <person name="Petersen F."/>
            <person name="Wong J."/>
        </authorList>
    </citation>
    <scope>NUCLEOTIDE SEQUENCE</scope>
    <source>
        <strain evidence="13">GSM-AAB239-AS_SAM_17_03QT</strain>
        <tissue evidence="13">Leaf</tissue>
    </source>
</reference>
<feature type="domain" description="Exoribonuclease phosphorolytic" evidence="12">
    <location>
        <begin position="277"/>
        <end position="342"/>
    </location>
</feature>
<dbReference type="AlphaFoldDB" id="A0AAX6IA08"/>
<keyword evidence="6" id="KW-0271">Exosome</keyword>
<keyword evidence="8" id="KW-0539">Nucleus</keyword>
<dbReference type="PANTHER" id="PTHR11097:SF9">
    <property type="entry name" value="EXOSOME COMPLEX COMPONENT RRP43"/>
    <property type="match status" value="1"/>
</dbReference>
<evidence type="ECO:0000256" key="5">
    <source>
        <dbReference type="ARBA" id="ARBA00022552"/>
    </source>
</evidence>
<sequence length="361" mass="39572">MCPYKRPKLCSERNYSINNIYTTLLFSSLLFSIEVVNSLLLRRKRRRMASAAAEATTTIHSSKASSMGLAGEMEVEAYRRLFPLPFYERHLQESVRPDARPLSRSRETSVALGPVATADGSALVKIGETTMLAAVKLEVMMPSSDSPDQGCVGVEFHMPPICSPTVRPGRPAEAAPVISKQLSDVIMSSGMIDSKELSLISGKAAWMAYLDIYCLNADGSLFDAALLSAIAAFSHLQIPLVSVNDDGRVIAVSGEPKDESKLKLVNKEKRKLSLRSIPFSLTCMLHKKYIFVDPTAEEESIMETTVTVVLDSLGRLVSVHKAGGSVLAYNSTLQECIALTKRRVEELRKILEESLLAMEVD</sequence>
<dbReference type="GO" id="GO:0034473">
    <property type="term" value="P:U1 snRNA 3'-end processing"/>
    <property type="evidence" value="ECO:0007669"/>
    <property type="project" value="TreeGrafter"/>
</dbReference>
<dbReference type="GO" id="GO:0071038">
    <property type="term" value="P:TRAMP-dependent tRNA surveillance pathway"/>
    <property type="evidence" value="ECO:0007669"/>
    <property type="project" value="TreeGrafter"/>
</dbReference>
<dbReference type="GO" id="GO:0071028">
    <property type="term" value="P:nuclear mRNA surveillance"/>
    <property type="evidence" value="ECO:0007669"/>
    <property type="project" value="TreeGrafter"/>
</dbReference>
<dbReference type="GO" id="GO:0016075">
    <property type="term" value="P:rRNA catabolic process"/>
    <property type="evidence" value="ECO:0007669"/>
    <property type="project" value="TreeGrafter"/>
</dbReference>
<comment type="subcellular location">
    <subcellularLocation>
        <location evidence="1">Cytoplasm</location>
    </subcellularLocation>
    <subcellularLocation>
        <location evidence="2">Nucleus</location>
        <location evidence="2">Nucleolus</location>
    </subcellularLocation>
</comment>
<dbReference type="GO" id="GO:0005730">
    <property type="term" value="C:nucleolus"/>
    <property type="evidence" value="ECO:0007669"/>
    <property type="project" value="UniProtKB-SubCell"/>
</dbReference>
<evidence type="ECO:0000256" key="4">
    <source>
        <dbReference type="ARBA" id="ARBA00022490"/>
    </source>
</evidence>
<dbReference type="GO" id="GO:0035925">
    <property type="term" value="F:mRNA 3'-UTR AU-rich region binding"/>
    <property type="evidence" value="ECO:0007669"/>
    <property type="project" value="TreeGrafter"/>
</dbReference>
<gene>
    <name evidence="13" type="ORF">M6B38_265750</name>
</gene>
<dbReference type="InterPro" id="IPR001247">
    <property type="entry name" value="ExoRNase_PH_dom1"/>
</dbReference>
<evidence type="ECO:0000256" key="9">
    <source>
        <dbReference type="ARBA" id="ARBA00030617"/>
    </source>
</evidence>
<evidence type="ECO:0000259" key="12">
    <source>
        <dbReference type="Pfam" id="PF03725"/>
    </source>
</evidence>
<keyword evidence="10" id="KW-0472">Membrane</keyword>
<dbReference type="InterPro" id="IPR050590">
    <property type="entry name" value="Exosome_comp_Rrp42_subfam"/>
</dbReference>
<dbReference type="Pfam" id="PF03725">
    <property type="entry name" value="RNase_PH_C"/>
    <property type="match status" value="1"/>
</dbReference>
<comment type="caution">
    <text evidence="13">The sequence shown here is derived from an EMBL/GenBank/DDBJ whole genome shotgun (WGS) entry which is preliminary data.</text>
</comment>
<dbReference type="Pfam" id="PF01138">
    <property type="entry name" value="RNase_PH"/>
    <property type="match status" value="1"/>
</dbReference>
<dbReference type="InterPro" id="IPR020568">
    <property type="entry name" value="Ribosomal_Su5_D2-typ_SF"/>
</dbReference>
<keyword evidence="14" id="KW-1185">Reference proteome</keyword>
<feature type="domain" description="Exoribonuclease phosphorolytic" evidence="11">
    <location>
        <begin position="105"/>
        <end position="239"/>
    </location>
</feature>
<dbReference type="GO" id="GO:0000177">
    <property type="term" value="C:cytoplasmic exosome (RNase complex)"/>
    <property type="evidence" value="ECO:0007669"/>
    <property type="project" value="TreeGrafter"/>
</dbReference>
<evidence type="ECO:0000256" key="8">
    <source>
        <dbReference type="ARBA" id="ARBA00023242"/>
    </source>
</evidence>
<dbReference type="Gene3D" id="3.30.230.70">
    <property type="entry name" value="GHMP Kinase, N-terminal domain"/>
    <property type="match status" value="1"/>
</dbReference>
<dbReference type="FunFam" id="3.30.230.70:FF:000018">
    <property type="entry name" value="Exosome complex exonuclease RRP43"/>
    <property type="match status" value="1"/>
</dbReference>
<keyword evidence="4" id="KW-0963">Cytoplasm</keyword>
<evidence type="ECO:0000256" key="1">
    <source>
        <dbReference type="ARBA" id="ARBA00004496"/>
    </source>
</evidence>
<keyword evidence="10" id="KW-0812">Transmembrane</keyword>